<sequence>MKTSPPRSFIRLASALLLAVAGPVSGEISTRLTDTIKHGVGSINLLKDVSSAQFAQQVTGTGKLFFGVDVNENASGNESADSIGVALKGVSLTVTTTTGTYVFSDFSTSTTAVLTEAGGKQSSSYYTLFGQTGSSQITGSTAGFDLSQFDDVLSISNVSFTGEVISAQMSVTLLNTGTANDMNSSFFDFSGGYEDLAFLSPRDALALESAEIGLSAAPTGIIYSNNAPVVTTTDTTVAVVQSAKTKETTTSSSLISAAPAAPAPSVILGLLLVLSVLVLEGVRKSTNQKTPSPPNQ</sequence>
<evidence type="ECO:0000256" key="2">
    <source>
        <dbReference type="SAM" id="SignalP"/>
    </source>
</evidence>
<evidence type="ECO:0008006" key="5">
    <source>
        <dbReference type="Google" id="ProtNLM"/>
    </source>
</evidence>
<keyword evidence="4" id="KW-1185">Reference proteome</keyword>
<keyword evidence="2" id="KW-0732">Signal</keyword>
<feature type="transmembrane region" description="Helical" evidence="1">
    <location>
        <begin position="261"/>
        <end position="279"/>
    </location>
</feature>
<dbReference type="RefSeq" id="WP_139373145.1">
    <property type="nucleotide sequence ID" value="NZ_FUYE01000004.1"/>
</dbReference>
<evidence type="ECO:0000313" key="4">
    <source>
        <dbReference type="Proteomes" id="UP000190774"/>
    </source>
</evidence>
<dbReference type="Proteomes" id="UP000190774">
    <property type="component" value="Unassembled WGS sequence"/>
</dbReference>
<accession>A0A1T4XMI9</accession>
<evidence type="ECO:0000313" key="3">
    <source>
        <dbReference type="EMBL" id="SKA90752.1"/>
    </source>
</evidence>
<gene>
    <name evidence="3" type="ORF">SAMN02745166_01743</name>
</gene>
<keyword evidence="1" id="KW-0812">Transmembrane</keyword>
<keyword evidence="1" id="KW-0472">Membrane</keyword>
<evidence type="ECO:0000256" key="1">
    <source>
        <dbReference type="SAM" id="Phobius"/>
    </source>
</evidence>
<protein>
    <recommendedName>
        <fullName evidence="5">Choice-of-anchor E domain-containing protein</fullName>
    </recommendedName>
</protein>
<feature type="signal peptide" evidence="2">
    <location>
        <begin position="1"/>
        <end position="26"/>
    </location>
</feature>
<reference evidence="4" key="1">
    <citation type="submission" date="2017-02" db="EMBL/GenBank/DDBJ databases">
        <authorList>
            <person name="Varghese N."/>
            <person name="Submissions S."/>
        </authorList>
    </citation>
    <scope>NUCLEOTIDE SEQUENCE [LARGE SCALE GENOMIC DNA]</scope>
    <source>
        <strain evidence="4">ATCC 700200</strain>
    </source>
</reference>
<keyword evidence="1" id="KW-1133">Transmembrane helix</keyword>
<feature type="chain" id="PRO_5012256305" description="Choice-of-anchor E domain-containing protein" evidence="2">
    <location>
        <begin position="27"/>
        <end position="296"/>
    </location>
</feature>
<dbReference type="OrthoDB" id="1204817at2"/>
<dbReference type="EMBL" id="FUYE01000004">
    <property type="protein sequence ID" value="SKA90752.1"/>
    <property type="molecule type" value="Genomic_DNA"/>
</dbReference>
<proteinExistence type="predicted"/>
<organism evidence="3 4">
    <name type="scientific">Prosthecobacter debontii</name>
    <dbReference type="NCBI Taxonomy" id="48467"/>
    <lineage>
        <taxon>Bacteria</taxon>
        <taxon>Pseudomonadati</taxon>
        <taxon>Verrucomicrobiota</taxon>
        <taxon>Verrucomicrobiia</taxon>
        <taxon>Verrucomicrobiales</taxon>
        <taxon>Verrucomicrobiaceae</taxon>
        <taxon>Prosthecobacter</taxon>
    </lineage>
</organism>
<name>A0A1T4XMI9_9BACT</name>
<dbReference type="STRING" id="48467.SAMN02745166_01743"/>
<dbReference type="AlphaFoldDB" id="A0A1T4XMI9"/>